<evidence type="ECO:0000313" key="7">
    <source>
        <dbReference type="Proteomes" id="UP000001883"/>
    </source>
</evidence>
<dbReference type="PANTHER" id="PTHR42953:SF1">
    <property type="entry name" value="METAL-BINDING PROTEIN HI_0362-RELATED"/>
    <property type="match status" value="1"/>
</dbReference>
<comment type="similarity">
    <text evidence="5">Belongs to the bacterial solute-binding protein 9 family.</text>
</comment>
<gene>
    <name evidence="6" type="ordered locus">RMDY18_01350</name>
</gene>
<reference evidence="6 7" key="3">
    <citation type="journal article" date="2010" name="Sequencing">
        <title>Complete Genome Sequence of Rothia mucilaginosa DY-18: A Clinical Isolate with Dense Meshwork-Like Structures from a Persistent Apical Periodontitis Lesion.</title>
        <authorList>
            <person name="Yamane K."/>
            <person name="Nambu T."/>
            <person name="Yamanaka T."/>
            <person name="Mashimo C."/>
            <person name="Sugimori C."/>
            <person name="Leung K.-P."/>
            <person name="Fukushima H."/>
        </authorList>
    </citation>
    <scope>NUCLEOTIDE SEQUENCE [LARGE SCALE GENOMIC DNA]</scope>
    <source>
        <strain evidence="6 7">DY-18</strain>
    </source>
</reference>
<dbReference type="Proteomes" id="UP000001883">
    <property type="component" value="Chromosome"/>
</dbReference>
<dbReference type="InterPro" id="IPR006127">
    <property type="entry name" value="ZnuA-like"/>
</dbReference>
<reference evidence="6 7" key="2">
    <citation type="journal article" date="2010" name="J Osaka Dent Univ">
        <title>Isolation and identification of Rothia mucilaginosa from persistent apical periodontitis lesions.</title>
        <authorList>
            <person name="Yamane K."/>
            <person name="Yoshida M."/>
            <person name="Fujihira T."/>
            <person name="Baba T."/>
            <person name="Tsuji N."/>
            <person name="Hayashi H."/>
            <person name="Sugimori C."/>
            <person name="Yamanaka T."/>
            <person name="Mashimo C."/>
            <person name="Nambu T."/>
            <person name="Kawai H."/>
            <person name="Fukushima H."/>
        </authorList>
    </citation>
    <scope>NUCLEOTIDE SEQUENCE [LARGE SCALE GENOMIC DNA]</scope>
    <source>
        <strain evidence="6 7">DY-18</strain>
    </source>
</reference>
<dbReference type="GO" id="GO:0030313">
    <property type="term" value="C:cell envelope"/>
    <property type="evidence" value="ECO:0007669"/>
    <property type="project" value="UniProtKB-SubCell"/>
</dbReference>
<reference evidence="7" key="1">
    <citation type="submission" date="2009-07" db="EMBL/GenBank/DDBJ databases">
        <title>Complete genome sequence of Rothia mucilaginosa DJ.</title>
        <authorList>
            <person name="Yamane K."/>
            <person name="Nambu T."/>
            <person name="Mashimo C."/>
            <person name="Sugimori C."/>
            <person name="Yamanaka T."/>
            <person name="Leung K."/>
            <person name="Fukushima H."/>
        </authorList>
    </citation>
    <scope>NUCLEOTIDE SEQUENCE [LARGE SCALE GENOMIC DNA]</scope>
    <source>
        <strain evidence="7">DY-18</strain>
    </source>
</reference>
<evidence type="ECO:0000256" key="4">
    <source>
        <dbReference type="ARBA" id="ARBA00022729"/>
    </source>
</evidence>
<evidence type="ECO:0000256" key="5">
    <source>
        <dbReference type="RuleBase" id="RU003512"/>
    </source>
</evidence>
<name>D2NQP1_ROTMD</name>
<dbReference type="Pfam" id="PF01297">
    <property type="entry name" value="ZnuA"/>
    <property type="match status" value="1"/>
</dbReference>
<dbReference type="KEGG" id="rmu:RMDY18_01350"/>
<dbReference type="InterPro" id="IPR006129">
    <property type="entry name" value="AdhesinB"/>
</dbReference>
<evidence type="ECO:0000256" key="2">
    <source>
        <dbReference type="ARBA" id="ARBA00022448"/>
    </source>
</evidence>
<evidence type="ECO:0000313" key="6">
    <source>
        <dbReference type="EMBL" id="BAI63967.1"/>
    </source>
</evidence>
<dbReference type="AlphaFoldDB" id="D2NQP1"/>
<dbReference type="Gene3D" id="3.40.50.1980">
    <property type="entry name" value="Nitrogenase molybdenum iron protein domain"/>
    <property type="match status" value="2"/>
</dbReference>
<dbReference type="InterPro" id="IPR050492">
    <property type="entry name" value="Bact_metal-bind_prot9"/>
</dbReference>
<dbReference type="eggNOG" id="COG0803">
    <property type="taxonomic scope" value="Bacteria"/>
</dbReference>
<accession>D2NQP1</accession>
<comment type="subcellular location">
    <subcellularLocation>
        <location evidence="1">Cell envelope</location>
    </subcellularLocation>
</comment>
<evidence type="ECO:0000256" key="3">
    <source>
        <dbReference type="ARBA" id="ARBA00022723"/>
    </source>
</evidence>
<dbReference type="GO" id="GO:0007155">
    <property type="term" value="P:cell adhesion"/>
    <property type="evidence" value="ECO:0007669"/>
    <property type="project" value="InterPro"/>
</dbReference>
<dbReference type="CDD" id="cd01137">
    <property type="entry name" value="PsaA"/>
    <property type="match status" value="1"/>
</dbReference>
<keyword evidence="2 5" id="KW-0813">Transport</keyword>
<dbReference type="InterPro" id="IPR006128">
    <property type="entry name" value="Lipoprotein_PsaA-like"/>
</dbReference>
<dbReference type="STRING" id="680646.RMDY18_01350"/>
<dbReference type="HOGENOM" id="CLU_016838_1_1_11"/>
<dbReference type="EMBL" id="AP011540">
    <property type="protein sequence ID" value="BAI63967.1"/>
    <property type="molecule type" value="Genomic_DNA"/>
</dbReference>
<dbReference type="PRINTS" id="PR00690">
    <property type="entry name" value="ADHESNFAMILY"/>
</dbReference>
<protein>
    <submittedName>
        <fullName evidence="6">ABC-type metal ion transport system, periplasmic component/surface adhesin</fullName>
    </submittedName>
</protein>
<keyword evidence="4" id="KW-0732">Signal</keyword>
<keyword evidence="3" id="KW-0479">Metal-binding</keyword>
<dbReference type="GO" id="GO:0030001">
    <property type="term" value="P:metal ion transport"/>
    <property type="evidence" value="ECO:0007669"/>
    <property type="project" value="InterPro"/>
</dbReference>
<organism evidence="6 7">
    <name type="scientific">Rothia mucilaginosa (strain DY-18)</name>
    <name type="common">Stomatococcus mucilaginosus</name>
    <dbReference type="NCBI Taxonomy" id="680646"/>
    <lineage>
        <taxon>Bacteria</taxon>
        <taxon>Bacillati</taxon>
        <taxon>Actinomycetota</taxon>
        <taxon>Actinomycetes</taxon>
        <taxon>Micrococcales</taxon>
        <taxon>Micrococcaceae</taxon>
        <taxon>Rothia</taxon>
    </lineage>
</organism>
<dbReference type="PANTHER" id="PTHR42953">
    <property type="entry name" value="HIGH-AFFINITY ZINC UPTAKE SYSTEM PROTEIN ZNUA-RELATED"/>
    <property type="match status" value="1"/>
</dbReference>
<proteinExistence type="inferred from homology"/>
<evidence type="ECO:0000256" key="1">
    <source>
        <dbReference type="ARBA" id="ARBA00004196"/>
    </source>
</evidence>
<dbReference type="PRINTS" id="PR00691">
    <property type="entry name" value="ADHESINB"/>
</dbReference>
<sequence>MTSNEGCLMNAFTPAGSNARRLVQALCAALALTLLLVLTGCGSTSSTTEGAKSSSGKKTVLTTFTVLADIARNVAGDDLNVESLTKPGAEIHEYEPTPSDLKKAHAADLVLDNGLNLESWFAKFVEESHAKHVTVSEGVTPISITEDAYEGKPNPHAWMSPSNVQKYVDVMIREFSALDPTHAADYKSRGEAYKKQLQGVRDELVKEISTLPENQRALVTCEGAFSYLAADAGLKEKYIWAVNSEQQATPSQISSAIDYVRENQVPAVFCESTVSDNPMRQVADATGARFGGVLYVDSLSEANGPVPTYLDMIRYDARTIVAGLKGNS</sequence>
<keyword evidence="7" id="KW-1185">Reference proteome</keyword>
<dbReference type="SUPFAM" id="SSF53807">
    <property type="entry name" value="Helical backbone' metal receptor"/>
    <property type="match status" value="1"/>
</dbReference>
<dbReference type="GO" id="GO:0046872">
    <property type="term" value="F:metal ion binding"/>
    <property type="evidence" value="ECO:0007669"/>
    <property type="project" value="UniProtKB-KW"/>
</dbReference>